<comment type="caution">
    <text evidence="4">The sequence shown here is derived from an EMBL/GenBank/DDBJ whole genome shotgun (WGS) entry which is preliminary data.</text>
</comment>
<dbReference type="OrthoDB" id="658184at2759"/>
<reference evidence="4" key="1">
    <citation type="submission" date="2020-07" db="EMBL/GenBank/DDBJ databases">
        <title>Genome sequence and genetic diversity analysis of an under-domesticated orphan crop, white fonio (Digitaria exilis).</title>
        <authorList>
            <person name="Bennetzen J.L."/>
            <person name="Chen S."/>
            <person name="Ma X."/>
            <person name="Wang X."/>
            <person name="Yssel A.E.J."/>
            <person name="Chaluvadi S.R."/>
            <person name="Johnson M."/>
            <person name="Gangashetty P."/>
            <person name="Hamidou F."/>
            <person name="Sanogo M.D."/>
            <person name="Zwaenepoel A."/>
            <person name="Wallace J."/>
            <person name="Van De Peer Y."/>
            <person name="Van Deynze A."/>
        </authorList>
    </citation>
    <scope>NUCLEOTIDE SEQUENCE</scope>
    <source>
        <tissue evidence="4">Leaves</tissue>
    </source>
</reference>
<gene>
    <name evidence="4" type="ORF">HU200_048701</name>
</gene>
<dbReference type="Gene3D" id="2.40.40.10">
    <property type="entry name" value="RlpA-like domain"/>
    <property type="match status" value="1"/>
</dbReference>
<sequence length="156" mass="16527">MSMEKHNGSVRAMLLAPLLVALAVVAAGGGGVAAQHASGVTAMVTPYSSAVAWWDLWAIDAYCATWDADKPLIWRQKYYWAAFCGPVGPQDDASCALCIRVTNDATGVQVTVRILDKCAFGGLGLDPPAFQEIDTDGHGAVNGKLSVSYEYVDCQD</sequence>
<dbReference type="InterPro" id="IPR044301">
    <property type="entry name" value="PR4"/>
</dbReference>
<protein>
    <recommendedName>
        <fullName evidence="3">Barwin domain-containing protein</fullName>
    </recommendedName>
</protein>
<dbReference type="Proteomes" id="UP000636709">
    <property type="component" value="Unassembled WGS sequence"/>
</dbReference>
<dbReference type="GO" id="GO:0004540">
    <property type="term" value="F:RNA nuclease activity"/>
    <property type="evidence" value="ECO:0007669"/>
    <property type="project" value="InterPro"/>
</dbReference>
<accession>A0A835B5A9</accession>
<dbReference type="GO" id="GO:0042742">
    <property type="term" value="P:defense response to bacterium"/>
    <property type="evidence" value="ECO:0007669"/>
    <property type="project" value="InterPro"/>
</dbReference>
<dbReference type="AlphaFoldDB" id="A0A835B5A9"/>
<feature type="chain" id="PRO_5032870801" description="Barwin domain-containing protein" evidence="2">
    <location>
        <begin position="35"/>
        <end position="156"/>
    </location>
</feature>
<dbReference type="PROSITE" id="PS51174">
    <property type="entry name" value="BARWIN_3"/>
    <property type="match status" value="1"/>
</dbReference>
<evidence type="ECO:0000256" key="1">
    <source>
        <dbReference type="ARBA" id="ARBA00023157"/>
    </source>
</evidence>
<evidence type="ECO:0000256" key="2">
    <source>
        <dbReference type="SAM" id="SignalP"/>
    </source>
</evidence>
<proteinExistence type="predicted"/>
<evidence type="ECO:0000313" key="4">
    <source>
        <dbReference type="EMBL" id="KAF8673153.1"/>
    </source>
</evidence>
<name>A0A835B5A9_9POAL</name>
<dbReference type="InterPro" id="IPR036908">
    <property type="entry name" value="RlpA-like_sf"/>
</dbReference>
<dbReference type="PANTHER" id="PTHR46351">
    <property type="entry name" value="WOUND-INDUCED PROTEIN WIN2"/>
    <property type="match status" value="1"/>
</dbReference>
<keyword evidence="1" id="KW-1015">Disulfide bond</keyword>
<feature type="domain" description="Barwin" evidence="3">
    <location>
        <begin position="35"/>
        <end position="156"/>
    </location>
</feature>
<dbReference type="GO" id="GO:0050832">
    <property type="term" value="P:defense response to fungus"/>
    <property type="evidence" value="ECO:0007669"/>
    <property type="project" value="InterPro"/>
</dbReference>
<organism evidence="4 5">
    <name type="scientific">Digitaria exilis</name>
    <dbReference type="NCBI Taxonomy" id="1010633"/>
    <lineage>
        <taxon>Eukaryota</taxon>
        <taxon>Viridiplantae</taxon>
        <taxon>Streptophyta</taxon>
        <taxon>Embryophyta</taxon>
        <taxon>Tracheophyta</taxon>
        <taxon>Spermatophyta</taxon>
        <taxon>Magnoliopsida</taxon>
        <taxon>Liliopsida</taxon>
        <taxon>Poales</taxon>
        <taxon>Poaceae</taxon>
        <taxon>PACMAD clade</taxon>
        <taxon>Panicoideae</taxon>
        <taxon>Panicodae</taxon>
        <taxon>Paniceae</taxon>
        <taxon>Anthephorinae</taxon>
        <taxon>Digitaria</taxon>
    </lineage>
</organism>
<dbReference type="Pfam" id="PF00967">
    <property type="entry name" value="Barwin"/>
    <property type="match status" value="1"/>
</dbReference>
<dbReference type="EMBL" id="JACEFO010002208">
    <property type="protein sequence ID" value="KAF8673153.1"/>
    <property type="molecule type" value="Genomic_DNA"/>
</dbReference>
<dbReference type="SUPFAM" id="SSF50685">
    <property type="entry name" value="Barwin-like endoglucanases"/>
    <property type="match status" value="1"/>
</dbReference>
<evidence type="ECO:0000313" key="5">
    <source>
        <dbReference type="Proteomes" id="UP000636709"/>
    </source>
</evidence>
<dbReference type="InterPro" id="IPR001153">
    <property type="entry name" value="Barwin_dom"/>
</dbReference>
<feature type="signal peptide" evidence="2">
    <location>
        <begin position="1"/>
        <end position="34"/>
    </location>
</feature>
<dbReference type="PRINTS" id="PR00602">
    <property type="entry name" value="BARWIN"/>
</dbReference>
<evidence type="ECO:0000259" key="3">
    <source>
        <dbReference type="PROSITE" id="PS51174"/>
    </source>
</evidence>
<dbReference type="PANTHER" id="PTHR46351:SF3">
    <property type="entry name" value="WOUND-INDUCED PROTEIN WIN2"/>
    <property type="match status" value="1"/>
</dbReference>
<keyword evidence="2" id="KW-0732">Signal</keyword>
<keyword evidence="5" id="KW-1185">Reference proteome</keyword>